<feature type="domain" description="Homeobox" evidence="4">
    <location>
        <begin position="243"/>
        <end position="303"/>
    </location>
</feature>
<dbReference type="OrthoDB" id="10056939at2759"/>
<accession>A0A2P6NAL1</accession>
<sequence>MAGGQEKRCQLIELITTQQSIEGSDAGFIDQIIPLVREAEELKIVQWLTYARLSNWEALRKTLYEPSAPSHKQIVHSNVEGSADDLRSMVEMREEFSAGGAPADDEPTSPEQVASSPHHVTMDDAILNRPIRMTTPSGIHTNNYPNSIRITVDDESASGSDEYSESDDEETQEGKAHKRRRTSGGEEVNVDLLEKLIEEWLIESNNAKRMKRELREKIKRETGGSTEMISMTANRLRDKLGMPRNLTKRKDLGDGDDGILIRAFSQNPMPDKAQKEELAKRSGFSAKQVNVWFSNRRQRGLNKRERDYLLEAEARRKQEMEEGMKEEKASCDASSNTRED</sequence>
<dbReference type="GO" id="GO:0005634">
    <property type="term" value="C:nucleus"/>
    <property type="evidence" value="ECO:0007669"/>
    <property type="project" value="UniProtKB-SubCell"/>
</dbReference>
<feature type="region of interest" description="Disordered" evidence="3">
    <location>
        <begin position="154"/>
        <end position="184"/>
    </location>
</feature>
<evidence type="ECO:0000313" key="6">
    <source>
        <dbReference type="Proteomes" id="UP000241769"/>
    </source>
</evidence>
<protein>
    <recommendedName>
        <fullName evidence="4">Homeobox domain-containing protein</fullName>
    </recommendedName>
</protein>
<feature type="region of interest" description="Disordered" evidence="3">
    <location>
        <begin position="317"/>
        <end position="340"/>
    </location>
</feature>
<feature type="DNA-binding region" description="Homeobox" evidence="1">
    <location>
        <begin position="245"/>
        <end position="304"/>
    </location>
</feature>
<comment type="subcellular location">
    <subcellularLocation>
        <location evidence="1 2">Nucleus</location>
    </subcellularLocation>
</comment>
<proteinExistence type="predicted"/>
<organism evidence="5 6">
    <name type="scientific">Planoprotostelium fungivorum</name>
    <dbReference type="NCBI Taxonomy" id="1890364"/>
    <lineage>
        <taxon>Eukaryota</taxon>
        <taxon>Amoebozoa</taxon>
        <taxon>Evosea</taxon>
        <taxon>Variosea</taxon>
        <taxon>Cavosteliida</taxon>
        <taxon>Cavosteliaceae</taxon>
        <taxon>Planoprotostelium</taxon>
    </lineage>
</organism>
<dbReference type="SMART" id="SM00389">
    <property type="entry name" value="HOX"/>
    <property type="match status" value="1"/>
</dbReference>
<dbReference type="InterPro" id="IPR001356">
    <property type="entry name" value="HD"/>
</dbReference>
<feature type="region of interest" description="Disordered" evidence="3">
    <location>
        <begin position="95"/>
        <end position="120"/>
    </location>
</feature>
<reference evidence="5 6" key="1">
    <citation type="journal article" date="2018" name="Genome Biol. Evol.">
        <title>Multiple Roots of Fruiting Body Formation in Amoebozoa.</title>
        <authorList>
            <person name="Hillmann F."/>
            <person name="Forbes G."/>
            <person name="Novohradska S."/>
            <person name="Ferling I."/>
            <person name="Riege K."/>
            <person name="Groth M."/>
            <person name="Westermann M."/>
            <person name="Marz M."/>
            <person name="Spaller T."/>
            <person name="Winckler T."/>
            <person name="Schaap P."/>
            <person name="Glockner G."/>
        </authorList>
    </citation>
    <scope>NUCLEOTIDE SEQUENCE [LARGE SCALE GENOMIC DNA]</scope>
    <source>
        <strain evidence="5 6">Jena</strain>
    </source>
</reference>
<keyword evidence="6" id="KW-1185">Reference proteome</keyword>
<dbReference type="AlphaFoldDB" id="A0A2P6NAL1"/>
<dbReference type="Pfam" id="PF00046">
    <property type="entry name" value="Homeodomain"/>
    <property type="match status" value="1"/>
</dbReference>
<evidence type="ECO:0000256" key="1">
    <source>
        <dbReference type="PROSITE-ProRule" id="PRU00108"/>
    </source>
</evidence>
<gene>
    <name evidence="5" type="ORF">PROFUN_11101</name>
</gene>
<keyword evidence="1 2" id="KW-0371">Homeobox</keyword>
<keyword evidence="1 2" id="KW-0539">Nucleus</keyword>
<evidence type="ECO:0000256" key="2">
    <source>
        <dbReference type="RuleBase" id="RU000682"/>
    </source>
</evidence>
<comment type="caution">
    <text evidence="5">The sequence shown here is derived from an EMBL/GenBank/DDBJ whole genome shotgun (WGS) entry which is preliminary data.</text>
</comment>
<dbReference type="CDD" id="cd00086">
    <property type="entry name" value="homeodomain"/>
    <property type="match status" value="1"/>
</dbReference>
<feature type="compositionally biased region" description="Acidic residues" evidence="3">
    <location>
        <begin position="162"/>
        <end position="171"/>
    </location>
</feature>
<dbReference type="InterPro" id="IPR009057">
    <property type="entry name" value="Homeodomain-like_sf"/>
</dbReference>
<evidence type="ECO:0000256" key="3">
    <source>
        <dbReference type="SAM" id="MobiDB-lite"/>
    </source>
</evidence>
<evidence type="ECO:0000259" key="4">
    <source>
        <dbReference type="PROSITE" id="PS50071"/>
    </source>
</evidence>
<dbReference type="InParanoid" id="A0A2P6NAL1"/>
<feature type="compositionally biased region" description="Basic and acidic residues" evidence="3">
    <location>
        <begin position="317"/>
        <end position="330"/>
    </location>
</feature>
<dbReference type="Proteomes" id="UP000241769">
    <property type="component" value="Unassembled WGS sequence"/>
</dbReference>
<evidence type="ECO:0000313" key="5">
    <source>
        <dbReference type="EMBL" id="PRP80987.1"/>
    </source>
</evidence>
<dbReference type="SUPFAM" id="SSF46689">
    <property type="entry name" value="Homeodomain-like"/>
    <property type="match status" value="1"/>
</dbReference>
<name>A0A2P6NAL1_9EUKA</name>
<dbReference type="GO" id="GO:0003677">
    <property type="term" value="F:DNA binding"/>
    <property type="evidence" value="ECO:0007669"/>
    <property type="project" value="UniProtKB-UniRule"/>
</dbReference>
<dbReference type="EMBL" id="MDYQ01000133">
    <property type="protein sequence ID" value="PRP80987.1"/>
    <property type="molecule type" value="Genomic_DNA"/>
</dbReference>
<keyword evidence="1 2" id="KW-0238">DNA-binding</keyword>
<dbReference type="Gene3D" id="1.10.10.60">
    <property type="entry name" value="Homeodomain-like"/>
    <property type="match status" value="1"/>
</dbReference>
<dbReference type="PROSITE" id="PS50071">
    <property type="entry name" value="HOMEOBOX_2"/>
    <property type="match status" value="1"/>
</dbReference>